<evidence type="ECO:0000256" key="2">
    <source>
        <dbReference type="ARBA" id="ARBA00009543"/>
    </source>
</evidence>
<dbReference type="GO" id="GO:0005674">
    <property type="term" value="C:transcription factor TFIIF complex"/>
    <property type="evidence" value="ECO:0007669"/>
    <property type="project" value="InterPro"/>
</dbReference>
<dbReference type="InterPro" id="IPR036388">
    <property type="entry name" value="WH-like_DNA-bd_sf"/>
</dbReference>
<evidence type="ECO:0000256" key="3">
    <source>
        <dbReference type="ARBA" id="ARBA00021453"/>
    </source>
</evidence>
<evidence type="ECO:0000259" key="12">
    <source>
        <dbReference type="Pfam" id="PF17683"/>
    </source>
</evidence>
<feature type="compositionally biased region" description="Low complexity" evidence="10">
    <location>
        <begin position="165"/>
        <end position="175"/>
    </location>
</feature>
<dbReference type="InterPro" id="IPR003196">
    <property type="entry name" value="TFIIF_beta"/>
</dbReference>
<dbReference type="PANTHER" id="PTHR10445">
    <property type="entry name" value="GENERAL TRANSCRIPTION FACTOR IIF SUBUNIT 2"/>
    <property type="match status" value="1"/>
</dbReference>
<evidence type="ECO:0000256" key="4">
    <source>
        <dbReference type="ARBA" id="ARBA00023015"/>
    </source>
</evidence>
<keyword evidence="4" id="KW-0805">Transcription regulation</keyword>
<dbReference type="RefSeq" id="XP_007920832.1">
    <property type="nucleotide sequence ID" value="XM_007922641.1"/>
</dbReference>
<evidence type="ECO:0000256" key="5">
    <source>
        <dbReference type="ARBA" id="ARBA00023125"/>
    </source>
</evidence>
<evidence type="ECO:0000256" key="7">
    <source>
        <dbReference type="ARBA" id="ARBA00023242"/>
    </source>
</evidence>
<name>N1Q753_PSEFD</name>
<dbReference type="EMBL" id="KB446555">
    <property type="protein sequence ID" value="EME87361.1"/>
    <property type="molecule type" value="Genomic_DNA"/>
</dbReference>
<evidence type="ECO:0000256" key="9">
    <source>
        <dbReference type="ARBA" id="ARBA00081863"/>
    </source>
</evidence>
<dbReference type="CDD" id="cd07980">
    <property type="entry name" value="TFIIF_beta"/>
    <property type="match status" value="1"/>
</dbReference>
<accession>N1Q753</accession>
<dbReference type="GO" id="GO:0006367">
    <property type="term" value="P:transcription initiation at RNA polymerase II promoter"/>
    <property type="evidence" value="ECO:0007669"/>
    <property type="project" value="InterPro"/>
</dbReference>
<organism evidence="13 14">
    <name type="scientific">Pseudocercospora fijiensis (strain CIRAD86)</name>
    <name type="common">Black leaf streak disease fungus</name>
    <name type="synonym">Mycosphaerella fijiensis</name>
    <dbReference type="NCBI Taxonomy" id="383855"/>
    <lineage>
        <taxon>Eukaryota</taxon>
        <taxon>Fungi</taxon>
        <taxon>Dikarya</taxon>
        <taxon>Ascomycota</taxon>
        <taxon>Pezizomycotina</taxon>
        <taxon>Dothideomycetes</taxon>
        <taxon>Dothideomycetidae</taxon>
        <taxon>Mycosphaerellales</taxon>
        <taxon>Mycosphaerellaceae</taxon>
        <taxon>Pseudocercospora</taxon>
    </lineage>
</organism>
<dbReference type="eggNOG" id="KOG2905">
    <property type="taxonomic scope" value="Eukaryota"/>
</dbReference>
<comment type="similarity">
    <text evidence="2">Belongs to the TFIIF beta subunit family.</text>
</comment>
<feature type="compositionally biased region" description="Basic residues" evidence="10">
    <location>
        <begin position="277"/>
        <end position="286"/>
    </location>
</feature>
<dbReference type="STRING" id="383855.N1Q753"/>
<gene>
    <name evidence="13" type="ORF">MYCFIDRAFT_212854</name>
</gene>
<sequence length="403" mass="45993">MCYRSLCKQSKYPEAAVVGYNINLEFGFGIQVLRGLKCAMAAVKPEIKVDSDENKPLMDIDEFEEDTDLQIPNEKGQTWLIKVSEDLWKAWAKIYQEAPGDTDQIEIGKLRVFNPKPGQDPNKQEIQIRLNDTLEEHQPLPKTYNLDIKSNGYNNTVVFSEKDQSGQSKGYSSGQNRHLGPGAKPTGINKFDRYNNSQPRKPGSYRSAIPRQTALAPPIHHEAVANPVDDDSTFQYFTQNYQKALIGSTKTRFNDSTKLRHPGMDNDSFNIGSLTSKPRKGKKKVPKEKAVRMDKDKLLDALKNCFKEYQYWSLRALRQRLQQPEVYIKETLDDIAVLMRSGDFVQNYKLKPEYERMLREDLGSVAEVKEELAPVKMEETDDGTGDEMDSSEEFEDVDMKLDG</sequence>
<feature type="domain" description="TFIIF beta subunit N-terminal" evidence="12">
    <location>
        <begin position="76"/>
        <end position="228"/>
    </location>
</feature>
<keyword evidence="7" id="KW-0539">Nucleus</keyword>
<evidence type="ECO:0000313" key="13">
    <source>
        <dbReference type="EMBL" id="EME87361.1"/>
    </source>
</evidence>
<keyword evidence="5" id="KW-0238">DNA-binding</keyword>
<feature type="region of interest" description="Disordered" evidence="10">
    <location>
        <begin position="162"/>
        <end position="206"/>
    </location>
</feature>
<evidence type="ECO:0000256" key="8">
    <source>
        <dbReference type="ARBA" id="ARBA00081473"/>
    </source>
</evidence>
<dbReference type="FunFam" id="1.10.10.10:FF:000035">
    <property type="entry name" value="General transcription factor IIF subunit 2"/>
    <property type="match status" value="1"/>
</dbReference>
<feature type="region of interest" description="Disordered" evidence="10">
    <location>
        <begin position="254"/>
        <end position="287"/>
    </location>
</feature>
<dbReference type="GeneID" id="19337843"/>
<proteinExistence type="inferred from homology"/>
<protein>
    <recommendedName>
        <fullName evidence="3">Transcription initiation factor IIF subunit beta</fullName>
    </recommendedName>
    <alternativeName>
        <fullName evidence="9">TFIIF medium subunit</fullName>
    </alternativeName>
    <alternativeName>
        <fullName evidence="8">TFIIF-beta</fullName>
    </alternativeName>
</protein>
<dbReference type="PANTHER" id="PTHR10445:SF0">
    <property type="entry name" value="GENERAL TRANSCRIPTION FACTOR IIF SUBUNIT 2"/>
    <property type="match status" value="1"/>
</dbReference>
<keyword evidence="6" id="KW-0804">Transcription</keyword>
<dbReference type="InterPro" id="IPR040450">
    <property type="entry name" value="TFIIF_beta_HTH"/>
</dbReference>
<dbReference type="OrthoDB" id="26094at2759"/>
<dbReference type="InterPro" id="IPR036390">
    <property type="entry name" value="WH_DNA-bd_sf"/>
</dbReference>
<feature type="compositionally biased region" description="Polar residues" evidence="10">
    <location>
        <begin position="267"/>
        <end position="276"/>
    </location>
</feature>
<feature type="compositionally biased region" description="Acidic residues" evidence="10">
    <location>
        <begin position="379"/>
        <end position="396"/>
    </location>
</feature>
<evidence type="ECO:0000256" key="6">
    <source>
        <dbReference type="ARBA" id="ARBA00023163"/>
    </source>
</evidence>
<reference evidence="13 14" key="1">
    <citation type="journal article" date="2012" name="PLoS Pathog.">
        <title>Diverse lifestyles and strategies of plant pathogenesis encoded in the genomes of eighteen Dothideomycetes fungi.</title>
        <authorList>
            <person name="Ohm R.A."/>
            <person name="Feau N."/>
            <person name="Henrissat B."/>
            <person name="Schoch C.L."/>
            <person name="Horwitz B.A."/>
            <person name="Barry K.W."/>
            <person name="Condon B.J."/>
            <person name="Copeland A.C."/>
            <person name="Dhillon B."/>
            <person name="Glaser F."/>
            <person name="Hesse C.N."/>
            <person name="Kosti I."/>
            <person name="LaButti K."/>
            <person name="Lindquist E.A."/>
            <person name="Lucas S."/>
            <person name="Salamov A.A."/>
            <person name="Bradshaw R.E."/>
            <person name="Ciuffetti L."/>
            <person name="Hamelin R.C."/>
            <person name="Kema G.H.J."/>
            <person name="Lawrence C."/>
            <person name="Scott J.A."/>
            <person name="Spatafora J.W."/>
            <person name="Turgeon B.G."/>
            <person name="de Wit P.J.G.M."/>
            <person name="Zhong S."/>
            <person name="Goodwin S.B."/>
            <person name="Grigoriev I.V."/>
        </authorList>
    </citation>
    <scope>NUCLEOTIDE SEQUENCE [LARGE SCALE GENOMIC DNA]</scope>
    <source>
        <strain evidence="13 14">CIRAD86</strain>
    </source>
</reference>
<feature type="domain" description="TFIIF beta subunit HTH" evidence="11">
    <location>
        <begin position="291"/>
        <end position="354"/>
    </location>
</feature>
<dbReference type="AlphaFoldDB" id="N1Q753"/>
<dbReference type="Proteomes" id="UP000016932">
    <property type="component" value="Unassembled WGS sequence"/>
</dbReference>
<comment type="subcellular location">
    <subcellularLocation>
        <location evidence="1">Nucleus</location>
    </subcellularLocation>
</comment>
<dbReference type="Pfam" id="PF17683">
    <property type="entry name" value="TFIIF_beta_N"/>
    <property type="match status" value="1"/>
</dbReference>
<dbReference type="KEGG" id="pfj:MYCFIDRAFT_212854"/>
<dbReference type="Pfam" id="PF02270">
    <property type="entry name" value="TFIIF_beta"/>
    <property type="match status" value="1"/>
</dbReference>
<keyword evidence="14" id="KW-1185">Reference proteome</keyword>
<dbReference type="VEuPathDB" id="FungiDB:MYCFIDRAFT_212854"/>
<dbReference type="SUPFAM" id="SSF50916">
    <property type="entry name" value="Rap30/74 interaction domains"/>
    <property type="match status" value="1"/>
</dbReference>
<dbReference type="Gene3D" id="1.10.10.10">
    <property type="entry name" value="Winged helix-like DNA-binding domain superfamily/Winged helix DNA-binding domain"/>
    <property type="match status" value="1"/>
</dbReference>
<dbReference type="InterPro" id="IPR011039">
    <property type="entry name" value="TFIIF_interaction"/>
</dbReference>
<dbReference type="HOGENOM" id="CLU_047858_0_2_1"/>
<evidence type="ECO:0000259" key="11">
    <source>
        <dbReference type="Pfam" id="PF02270"/>
    </source>
</evidence>
<evidence type="ECO:0000256" key="1">
    <source>
        <dbReference type="ARBA" id="ARBA00004123"/>
    </source>
</evidence>
<evidence type="ECO:0000256" key="10">
    <source>
        <dbReference type="SAM" id="MobiDB-lite"/>
    </source>
</evidence>
<feature type="region of interest" description="Disordered" evidence="10">
    <location>
        <begin position="372"/>
        <end position="403"/>
    </location>
</feature>
<dbReference type="SUPFAM" id="SSF46785">
    <property type="entry name" value="Winged helix' DNA-binding domain"/>
    <property type="match status" value="1"/>
</dbReference>
<dbReference type="InterPro" id="IPR040504">
    <property type="entry name" value="TFIIF_beta_N"/>
</dbReference>
<dbReference type="GO" id="GO:0003677">
    <property type="term" value="F:DNA binding"/>
    <property type="evidence" value="ECO:0007669"/>
    <property type="project" value="UniProtKB-KW"/>
</dbReference>
<feature type="compositionally biased region" description="Basic and acidic residues" evidence="10">
    <location>
        <begin position="254"/>
        <end position="264"/>
    </location>
</feature>
<evidence type="ECO:0000313" key="14">
    <source>
        <dbReference type="Proteomes" id="UP000016932"/>
    </source>
</evidence>